<feature type="domain" description="Bro-N" evidence="1">
    <location>
        <begin position="1"/>
        <end position="112"/>
    </location>
</feature>
<gene>
    <name evidence="2" type="ORF">GGI48_11210</name>
</gene>
<dbReference type="PROSITE" id="PS51750">
    <property type="entry name" value="BRO_N"/>
    <property type="match status" value="1"/>
</dbReference>
<dbReference type="InterPro" id="IPR003497">
    <property type="entry name" value="BRO_N_domain"/>
</dbReference>
<dbReference type="EMBL" id="CP060201">
    <property type="protein sequence ID" value="QNH79697.1"/>
    <property type="molecule type" value="Genomic_DNA"/>
</dbReference>
<evidence type="ECO:0000313" key="2">
    <source>
        <dbReference type="EMBL" id="QNH79697.1"/>
    </source>
</evidence>
<evidence type="ECO:0000259" key="1">
    <source>
        <dbReference type="PROSITE" id="PS51750"/>
    </source>
</evidence>
<evidence type="ECO:0000313" key="3">
    <source>
        <dbReference type="Proteomes" id="UP000515277"/>
    </source>
</evidence>
<protein>
    <recommendedName>
        <fullName evidence="1">Bro-N domain-containing protein</fullName>
    </recommendedName>
</protein>
<dbReference type="Proteomes" id="UP000515277">
    <property type="component" value="Chromosome"/>
</dbReference>
<reference evidence="3" key="1">
    <citation type="journal article" date="2020" name="Microbiol. Resour. Announc.">
        <title>Complete genome sequences of four natural Pseudomonas isolates that catabolize a wide range of aromatic compounds relevant to lignin valorization.</title>
        <authorList>
            <person name="Hatmaker E.A."/>
            <person name="Presley G."/>
            <person name="Cannon O."/>
            <person name="Guss A.M."/>
            <person name="Elkins J.G."/>
        </authorList>
    </citation>
    <scope>NUCLEOTIDE SEQUENCE [LARGE SCALE GENOMIC DNA]</scope>
    <source>
        <strain evidence="3">H1F5C</strain>
    </source>
</reference>
<dbReference type="AlphaFoldDB" id="A0A7G8YE30"/>
<name>A0A7G8YE30_9PSED</name>
<dbReference type="RefSeq" id="WP_179598330.1">
    <property type="nucleotide sequence ID" value="NZ_CP060201.1"/>
</dbReference>
<dbReference type="Pfam" id="PF02498">
    <property type="entry name" value="Bro-N"/>
    <property type="match status" value="1"/>
</dbReference>
<sequence>MQFEKRNFMGVELDVLTGHPEHELLFVATQVARAAGLKDPHNQVSLVAEKLAGYRVVSLGEIPRDGRVIKSNSWMFTEGAVYQMLLRGHAPASEPFRKWGTEEVLPTIRKTGKYNAEDSTNPIAQSLMDELKTLRGGVAELKALLIGMNFTRPLNSMAPPNPHIGTEATTVPFHYQKALGRELMDLA</sequence>
<accession>A0A7G8YE30</accession>
<proteinExistence type="predicted"/>
<organism evidence="2 3">
    <name type="scientific">Pseudomonas protegens</name>
    <dbReference type="NCBI Taxonomy" id="380021"/>
    <lineage>
        <taxon>Bacteria</taxon>
        <taxon>Pseudomonadati</taxon>
        <taxon>Pseudomonadota</taxon>
        <taxon>Gammaproteobacteria</taxon>
        <taxon>Pseudomonadales</taxon>
        <taxon>Pseudomonadaceae</taxon>
        <taxon>Pseudomonas</taxon>
    </lineage>
</organism>
<dbReference type="SMART" id="SM01040">
    <property type="entry name" value="Bro-N"/>
    <property type="match status" value="1"/>
</dbReference>